<evidence type="ECO:0000313" key="1">
    <source>
        <dbReference type="EMBL" id="OBZ66001.1"/>
    </source>
</evidence>
<organism evidence="1 2">
    <name type="scientific">Grifola frondosa</name>
    <name type="common">Maitake</name>
    <name type="synonym">Polyporus frondosus</name>
    <dbReference type="NCBI Taxonomy" id="5627"/>
    <lineage>
        <taxon>Eukaryota</taxon>
        <taxon>Fungi</taxon>
        <taxon>Dikarya</taxon>
        <taxon>Basidiomycota</taxon>
        <taxon>Agaricomycotina</taxon>
        <taxon>Agaricomycetes</taxon>
        <taxon>Polyporales</taxon>
        <taxon>Grifolaceae</taxon>
        <taxon>Grifola</taxon>
    </lineage>
</organism>
<reference evidence="1 2" key="1">
    <citation type="submission" date="2016-03" db="EMBL/GenBank/DDBJ databases">
        <title>Whole genome sequencing of Grifola frondosa 9006-11.</title>
        <authorList>
            <person name="Min B."/>
            <person name="Park H."/>
            <person name="Kim J.-G."/>
            <person name="Cho H."/>
            <person name="Oh Y.-L."/>
            <person name="Kong W.-S."/>
            <person name="Choi I.-G."/>
        </authorList>
    </citation>
    <scope>NUCLEOTIDE SEQUENCE [LARGE SCALE GENOMIC DNA]</scope>
    <source>
        <strain evidence="1 2">9006-11</strain>
    </source>
</reference>
<protein>
    <submittedName>
        <fullName evidence="1">Uncharacterized protein</fullName>
    </submittedName>
</protein>
<gene>
    <name evidence="1" type="ORF">A0H81_14021</name>
</gene>
<accession>A0A1C7LMK9</accession>
<dbReference type="EMBL" id="LUGG01000035">
    <property type="protein sequence ID" value="OBZ66001.1"/>
    <property type="molecule type" value="Genomic_DNA"/>
</dbReference>
<comment type="caution">
    <text evidence="1">The sequence shown here is derived from an EMBL/GenBank/DDBJ whole genome shotgun (WGS) entry which is preliminary data.</text>
</comment>
<dbReference type="Proteomes" id="UP000092993">
    <property type="component" value="Unassembled WGS sequence"/>
</dbReference>
<dbReference type="AlphaFoldDB" id="A0A1C7LMK9"/>
<proteinExistence type="predicted"/>
<keyword evidence="2" id="KW-1185">Reference proteome</keyword>
<sequence length="164" mass="18375">MQASSIGLLQRWFSPTSYRDKLQERFKYGQSPLQSPESEQQPRAEGLARTLEIGVRGTLRWQGFGHRSAGTDADKRPWNVQDAITSMLIVDIHLRKEASNELVLSFAEASAPSSSLHARRKTLANVVLGYADVRWPADIRNFTILPASSPGEVIDRSDLQRVSR</sequence>
<name>A0A1C7LMK9_GRIFR</name>
<evidence type="ECO:0000313" key="2">
    <source>
        <dbReference type="Proteomes" id="UP000092993"/>
    </source>
</evidence>